<evidence type="ECO:0000256" key="6">
    <source>
        <dbReference type="HAMAP-Rule" id="MF_00479"/>
    </source>
</evidence>
<evidence type="ECO:0000256" key="4">
    <source>
        <dbReference type="ARBA" id="ARBA00022643"/>
    </source>
</evidence>
<dbReference type="NCBIfam" id="TIGR01947">
    <property type="entry name" value="rnfG"/>
    <property type="match status" value="1"/>
</dbReference>
<dbReference type="SMART" id="SM00900">
    <property type="entry name" value="FMN_bind"/>
    <property type="match status" value="1"/>
</dbReference>
<feature type="domain" description="FMN-binding" evidence="7">
    <location>
        <begin position="99"/>
        <end position="191"/>
    </location>
</feature>
<evidence type="ECO:0000256" key="2">
    <source>
        <dbReference type="ARBA" id="ARBA00022553"/>
    </source>
</evidence>
<keyword evidence="6" id="KW-0472">Membrane</keyword>
<feature type="modified residue" description="FMN phosphoryl threonine" evidence="6">
    <location>
        <position position="174"/>
    </location>
</feature>
<dbReference type="GO" id="GO:0005886">
    <property type="term" value="C:plasma membrane"/>
    <property type="evidence" value="ECO:0007669"/>
    <property type="project" value="UniProtKB-SubCell"/>
</dbReference>
<name>A0A1I0CTQ5_9GAMM</name>
<dbReference type="PIRSF" id="PIRSF006091">
    <property type="entry name" value="E_trnsport_RnfG"/>
    <property type="match status" value="1"/>
</dbReference>
<comment type="function">
    <text evidence="6">Part of a membrane-bound complex that couples electron transfer with translocation of ions across the membrane.</text>
</comment>
<evidence type="ECO:0000313" key="8">
    <source>
        <dbReference type="EMBL" id="SET22922.1"/>
    </source>
</evidence>
<dbReference type="Pfam" id="PF04205">
    <property type="entry name" value="FMN_bind"/>
    <property type="match status" value="1"/>
</dbReference>
<gene>
    <name evidence="6" type="primary">rnfG</name>
    <name evidence="8" type="ORF">SAMN02583745_01727</name>
</gene>
<keyword evidence="6" id="KW-0812">Transmembrane</keyword>
<dbReference type="AlphaFoldDB" id="A0A1I0CTQ5"/>
<dbReference type="GO" id="GO:0009055">
    <property type="term" value="F:electron transfer activity"/>
    <property type="evidence" value="ECO:0007669"/>
    <property type="project" value="InterPro"/>
</dbReference>
<proteinExistence type="inferred from homology"/>
<comment type="similarity">
    <text evidence="6">Belongs to the RnfG family.</text>
</comment>
<organism evidence="8 9">
    <name type="scientific">Thorsellia anophelis DSM 18579</name>
    <dbReference type="NCBI Taxonomy" id="1123402"/>
    <lineage>
        <taxon>Bacteria</taxon>
        <taxon>Pseudomonadati</taxon>
        <taxon>Pseudomonadota</taxon>
        <taxon>Gammaproteobacteria</taxon>
        <taxon>Enterobacterales</taxon>
        <taxon>Thorselliaceae</taxon>
        <taxon>Thorsellia</taxon>
    </lineage>
</organism>
<keyword evidence="5 6" id="KW-0249">Electron transport</keyword>
<dbReference type="EC" id="7.-.-.-" evidence="6"/>
<dbReference type="HAMAP" id="MF_00479">
    <property type="entry name" value="RsxG_RnfG"/>
    <property type="match status" value="1"/>
</dbReference>
<dbReference type="OrthoDB" id="9784165at2"/>
<keyword evidence="6" id="KW-1003">Cell membrane</keyword>
<keyword evidence="4 6" id="KW-0288">FMN</keyword>
<keyword evidence="9" id="KW-1185">Reference proteome</keyword>
<comment type="cofactor">
    <cofactor evidence="6">
        <name>FMN</name>
        <dbReference type="ChEBI" id="CHEBI:58210"/>
    </cofactor>
</comment>
<dbReference type="RefSeq" id="WP_093319753.1">
    <property type="nucleotide sequence ID" value="NZ_FOHV01000012.1"/>
</dbReference>
<dbReference type="GO" id="GO:0010181">
    <property type="term" value="F:FMN binding"/>
    <property type="evidence" value="ECO:0007669"/>
    <property type="project" value="InterPro"/>
</dbReference>
<dbReference type="InterPro" id="IPR010209">
    <property type="entry name" value="Ion_transpt_RnfG/RsxG"/>
</dbReference>
<dbReference type="NCBIfam" id="NF002519">
    <property type="entry name" value="PRK01908.1"/>
    <property type="match status" value="1"/>
</dbReference>
<dbReference type="Proteomes" id="UP000242642">
    <property type="component" value="Unassembled WGS sequence"/>
</dbReference>
<evidence type="ECO:0000256" key="5">
    <source>
        <dbReference type="ARBA" id="ARBA00022982"/>
    </source>
</evidence>
<keyword evidence="6" id="KW-0997">Cell inner membrane</keyword>
<keyword evidence="1 6" id="KW-0813">Transport</keyword>
<evidence type="ECO:0000259" key="7">
    <source>
        <dbReference type="SMART" id="SM00900"/>
    </source>
</evidence>
<protein>
    <recommendedName>
        <fullName evidence="6">Ion-translocating oxidoreductase complex subunit G</fullName>
        <ecNumber evidence="6">7.-.-.-</ecNumber>
    </recommendedName>
    <alternativeName>
        <fullName evidence="6">Rnf electron transport complex subunit G</fullName>
    </alternativeName>
</protein>
<dbReference type="PANTHER" id="PTHR36118">
    <property type="entry name" value="ION-TRANSLOCATING OXIDOREDUCTASE COMPLEX SUBUNIT G"/>
    <property type="match status" value="1"/>
</dbReference>
<dbReference type="InterPro" id="IPR007329">
    <property type="entry name" value="FMN-bd"/>
</dbReference>
<sequence>MFELIRKHAITLAIFAALTTAATAIVYQLTKDTILAQTHQERLSLLSEVLPKEMQSPRLLSTCVQYTDDRLGKMAKPVYSVIQDGKRIAAVIEATAPDGYSGAIRLLVAAKIDGTVLGVRTLEHRETPGLGDKIELRISNWITKFTGLQVKGSDDPSWAVKADGGQFDQFAGATITPRAVVNAVKRATLVIQSLPSDLSNLPTCGY</sequence>
<accession>A0A1I0CTQ5</accession>
<dbReference type="EMBL" id="FOHV01000012">
    <property type="protein sequence ID" value="SET22922.1"/>
    <property type="molecule type" value="Genomic_DNA"/>
</dbReference>
<keyword evidence="3 6" id="KW-0285">Flavoprotein</keyword>
<dbReference type="STRING" id="1123402.SAMN02583745_01727"/>
<comment type="subcellular location">
    <subcellularLocation>
        <location evidence="6">Cell inner membrane</location>
        <topology evidence="6">Single-pass membrane protein</topology>
    </subcellularLocation>
</comment>
<evidence type="ECO:0000313" key="9">
    <source>
        <dbReference type="Proteomes" id="UP000242642"/>
    </source>
</evidence>
<keyword evidence="6" id="KW-1278">Translocase</keyword>
<dbReference type="GO" id="GO:0022900">
    <property type="term" value="P:electron transport chain"/>
    <property type="evidence" value="ECO:0007669"/>
    <property type="project" value="UniProtKB-UniRule"/>
</dbReference>
<keyword evidence="2 6" id="KW-0597">Phosphoprotein</keyword>
<evidence type="ECO:0000256" key="1">
    <source>
        <dbReference type="ARBA" id="ARBA00022448"/>
    </source>
</evidence>
<reference evidence="9" key="1">
    <citation type="submission" date="2016-10" db="EMBL/GenBank/DDBJ databases">
        <authorList>
            <person name="Varghese N."/>
            <person name="Submissions S."/>
        </authorList>
    </citation>
    <scope>NUCLEOTIDE SEQUENCE [LARGE SCALE GENOMIC DNA]</scope>
    <source>
        <strain evidence="9">DSM 18579</strain>
    </source>
</reference>
<evidence type="ECO:0000256" key="3">
    <source>
        <dbReference type="ARBA" id="ARBA00022630"/>
    </source>
</evidence>
<keyword evidence="6" id="KW-1133">Transmembrane helix</keyword>
<dbReference type="PANTHER" id="PTHR36118:SF1">
    <property type="entry name" value="ION-TRANSLOCATING OXIDOREDUCTASE COMPLEX SUBUNIT G"/>
    <property type="match status" value="1"/>
</dbReference>
<comment type="subunit">
    <text evidence="6">The complex is composed of six subunits: RnfA, RnfB, RnfC, RnfD, RnfE and RnfG.</text>
</comment>